<dbReference type="InterPro" id="IPR036047">
    <property type="entry name" value="F-box-like_dom_sf"/>
</dbReference>
<comment type="caution">
    <text evidence="1">The sequence shown here is derived from an EMBL/GenBank/DDBJ whole genome shotgun (WGS) entry which is preliminary data.</text>
</comment>
<evidence type="ECO:0000313" key="2">
    <source>
        <dbReference type="Proteomes" id="UP001362999"/>
    </source>
</evidence>
<organism evidence="1 2">
    <name type="scientific">Favolaschia claudopus</name>
    <dbReference type="NCBI Taxonomy" id="2862362"/>
    <lineage>
        <taxon>Eukaryota</taxon>
        <taxon>Fungi</taxon>
        <taxon>Dikarya</taxon>
        <taxon>Basidiomycota</taxon>
        <taxon>Agaricomycotina</taxon>
        <taxon>Agaricomycetes</taxon>
        <taxon>Agaricomycetidae</taxon>
        <taxon>Agaricales</taxon>
        <taxon>Marasmiineae</taxon>
        <taxon>Mycenaceae</taxon>
        <taxon>Favolaschia</taxon>
    </lineage>
</organism>
<name>A0AAW0B8W0_9AGAR</name>
<reference evidence="1 2" key="1">
    <citation type="journal article" date="2024" name="J Genomics">
        <title>Draft genome sequencing and assembly of Favolaschia claudopus CIRM-BRFM 2984 isolated from oak limbs.</title>
        <authorList>
            <person name="Navarro D."/>
            <person name="Drula E."/>
            <person name="Chaduli D."/>
            <person name="Cazenave R."/>
            <person name="Ahrendt S."/>
            <person name="Wang J."/>
            <person name="Lipzen A."/>
            <person name="Daum C."/>
            <person name="Barry K."/>
            <person name="Grigoriev I.V."/>
            <person name="Favel A."/>
            <person name="Rosso M.N."/>
            <person name="Martin F."/>
        </authorList>
    </citation>
    <scope>NUCLEOTIDE SEQUENCE [LARGE SCALE GENOMIC DNA]</scope>
    <source>
        <strain evidence="1 2">CIRM-BRFM 2984</strain>
    </source>
</reference>
<dbReference type="Gene3D" id="3.80.10.10">
    <property type="entry name" value="Ribonuclease Inhibitor"/>
    <property type="match status" value="1"/>
</dbReference>
<dbReference type="CDD" id="cd09917">
    <property type="entry name" value="F-box_SF"/>
    <property type="match status" value="1"/>
</dbReference>
<protein>
    <recommendedName>
        <fullName evidence="3">F-box domain-containing protein</fullName>
    </recommendedName>
</protein>
<dbReference type="SUPFAM" id="SSF81383">
    <property type="entry name" value="F-box domain"/>
    <property type="match status" value="1"/>
</dbReference>
<evidence type="ECO:0000313" key="1">
    <source>
        <dbReference type="EMBL" id="KAK7022561.1"/>
    </source>
</evidence>
<accession>A0AAW0B8W0</accession>
<dbReference type="AlphaFoldDB" id="A0AAW0B8W0"/>
<dbReference type="Proteomes" id="UP001362999">
    <property type="component" value="Unassembled WGS sequence"/>
</dbReference>
<gene>
    <name evidence="1" type="ORF">R3P38DRAFT_2961340</name>
</gene>
<sequence length="538" mass="60791">MKAPPSFALSFWRALAGSTSASGSFGESPGRFWLCFALGLVLYGLWLALRSHPPSRNGRKTNLPNELWLQICSHLPLDSIRHLSSTDRHLYTTVRALGFSEYRLQVWHVDDEDYPSSKIESAFDRLALFSSPTTAPHVCNCIVKGKPPPLLMHMDLHDPNEVVEPPRHTFMQSFYDRLPLFSRLDSLQLHTIQLTQIGLANICTLSSLTLISMAHCSVAEGEIIDVDSLTLRVKTFTAYKNSGFDLPRLLCPATLEHLEICELTGLAEFDIGPFPHVCALKMTDGLTGAIGVTDDFRALAKFPALRTLGLLYRNQLAGSASSDPILPLLQEYIGDLDNLRPFIHHSALSSIALFPYPNVPITFDRFMDALESAGIIELPKITSLTVPFKAGGFREANFTRLFTVFPRLEEFRPRFTPNAVYEDGLDTLGPLSILNSLANETLLPTSLKTLSVRWNYRYYEWETLSEPEKIPASETYDFAELRDKFLARCPHLTYLYVEAAHFSYLWWKQQEVWEVTTRSIEETKCLAEKLPEHGDRLF</sequence>
<keyword evidence="2" id="KW-1185">Reference proteome</keyword>
<dbReference type="EMBL" id="JAWWNJ010000037">
    <property type="protein sequence ID" value="KAK7022561.1"/>
    <property type="molecule type" value="Genomic_DNA"/>
</dbReference>
<dbReference type="SUPFAM" id="SSF52047">
    <property type="entry name" value="RNI-like"/>
    <property type="match status" value="1"/>
</dbReference>
<proteinExistence type="predicted"/>
<evidence type="ECO:0008006" key="3">
    <source>
        <dbReference type="Google" id="ProtNLM"/>
    </source>
</evidence>
<dbReference type="InterPro" id="IPR032675">
    <property type="entry name" value="LRR_dom_sf"/>
</dbReference>